<dbReference type="AlphaFoldDB" id="A0A136IM87"/>
<sequence length="254" mass="26262">MNYIGIDPRDPRPALSTFIVCKCCVLANNHPTSLHGLDLPDDLCRHAHGDRPVGDILAHDGARADRAPFADLDAGQHRDVGAEPAVVADLDGLRVLDHVATGLHAGLVRGGDEADARGEEHAVADGDVRAVEDDAVEVCVELLPDGDVAAVVDLDAGLDVAVLADLAEQLLDHAEPDLGHRVGRELLARHVRVEALGDAAGAVARLDELGHEAAVQHARDHALVVLAPGHVGELAGPGERGGVLCGLDGGDHGG</sequence>
<dbReference type="Proteomes" id="UP000070501">
    <property type="component" value="Unassembled WGS sequence"/>
</dbReference>
<evidence type="ECO:0000313" key="1">
    <source>
        <dbReference type="EMBL" id="KXJ86076.1"/>
    </source>
</evidence>
<dbReference type="EMBL" id="KQ964271">
    <property type="protein sequence ID" value="KXJ86076.1"/>
    <property type="molecule type" value="Genomic_DNA"/>
</dbReference>
<dbReference type="InParanoid" id="A0A136IM87"/>
<gene>
    <name evidence="1" type="ORF">Micbo1qcDRAFT_37402</name>
</gene>
<evidence type="ECO:0000313" key="2">
    <source>
        <dbReference type="Proteomes" id="UP000070501"/>
    </source>
</evidence>
<name>A0A136IM87_9PEZI</name>
<protein>
    <submittedName>
        <fullName evidence="1">Uncharacterized protein</fullName>
    </submittedName>
</protein>
<accession>A0A136IM87</accession>
<proteinExistence type="predicted"/>
<reference evidence="2" key="1">
    <citation type="submission" date="2016-02" db="EMBL/GenBank/DDBJ databases">
        <title>Draft genome sequence of Microdochium bolleyi, a fungal endophyte of beachgrass.</title>
        <authorList>
            <consortium name="DOE Joint Genome Institute"/>
            <person name="David A.S."/>
            <person name="May G."/>
            <person name="Haridas S."/>
            <person name="Lim J."/>
            <person name="Wang M."/>
            <person name="Labutti K."/>
            <person name="Lipzen A."/>
            <person name="Barry K."/>
            <person name="Grigoriev I.V."/>
        </authorList>
    </citation>
    <scope>NUCLEOTIDE SEQUENCE [LARGE SCALE GENOMIC DNA]</scope>
    <source>
        <strain evidence="2">J235TASD1</strain>
    </source>
</reference>
<keyword evidence="2" id="KW-1185">Reference proteome</keyword>
<organism evidence="1 2">
    <name type="scientific">Microdochium bolleyi</name>
    <dbReference type="NCBI Taxonomy" id="196109"/>
    <lineage>
        <taxon>Eukaryota</taxon>
        <taxon>Fungi</taxon>
        <taxon>Dikarya</taxon>
        <taxon>Ascomycota</taxon>
        <taxon>Pezizomycotina</taxon>
        <taxon>Sordariomycetes</taxon>
        <taxon>Xylariomycetidae</taxon>
        <taxon>Xylariales</taxon>
        <taxon>Microdochiaceae</taxon>
        <taxon>Microdochium</taxon>
    </lineage>
</organism>